<dbReference type="EMBL" id="JAFJYH010000202">
    <property type="protein sequence ID" value="KAG4415949.1"/>
    <property type="molecule type" value="Genomic_DNA"/>
</dbReference>
<proteinExistence type="predicted"/>
<sequence length="291" mass="32751">MCPSMLTAEVFGAAAAVEQLLEVSFRIIKRLKKAYDRQHNFVEVLGHHALEIESLRAIVCTIQDEEALQTAVVGLELDKVGAVGKRLVQCLRDIDPGTRNKVRQIGHQLLHGTKEEETLSDILVDLDRAKFNLSLRVQLATVGLTRMVHDTVDANVEVVNRIDRLLSEVIGGTHRLKFASLIPEAYPQNHGTVRLNKTEIASMTWEAMKEYDSTTTLDNEVVERIIVGNTAKDCAVQLLGPVGKDMWEDIRVRIEDNKASDHGMQIVYPTDFGTFKYLLDHRERMLALQSR</sequence>
<evidence type="ECO:0000313" key="2">
    <source>
        <dbReference type="Proteomes" id="UP000664132"/>
    </source>
</evidence>
<dbReference type="OrthoDB" id="3559235at2759"/>
<dbReference type="Proteomes" id="UP000664132">
    <property type="component" value="Unassembled WGS sequence"/>
</dbReference>
<accession>A0A8H7W9D6</accession>
<evidence type="ECO:0000313" key="1">
    <source>
        <dbReference type="EMBL" id="KAG4415949.1"/>
    </source>
</evidence>
<comment type="caution">
    <text evidence="1">The sequence shown here is derived from an EMBL/GenBank/DDBJ whole genome shotgun (WGS) entry which is preliminary data.</text>
</comment>
<gene>
    <name evidence="1" type="ORF">IFR04_010899</name>
</gene>
<protein>
    <submittedName>
        <fullName evidence="1">Uncharacterized protein</fullName>
    </submittedName>
</protein>
<organism evidence="1 2">
    <name type="scientific">Cadophora malorum</name>
    <dbReference type="NCBI Taxonomy" id="108018"/>
    <lineage>
        <taxon>Eukaryota</taxon>
        <taxon>Fungi</taxon>
        <taxon>Dikarya</taxon>
        <taxon>Ascomycota</taxon>
        <taxon>Pezizomycotina</taxon>
        <taxon>Leotiomycetes</taxon>
        <taxon>Helotiales</taxon>
        <taxon>Ploettnerulaceae</taxon>
        <taxon>Cadophora</taxon>
    </lineage>
</organism>
<dbReference type="AlphaFoldDB" id="A0A8H7W9D6"/>
<reference evidence="1" key="1">
    <citation type="submission" date="2021-02" db="EMBL/GenBank/DDBJ databases">
        <title>Genome sequence Cadophora malorum strain M34.</title>
        <authorList>
            <person name="Stefanovic E."/>
            <person name="Vu D."/>
            <person name="Scully C."/>
            <person name="Dijksterhuis J."/>
            <person name="Roader J."/>
            <person name="Houbraken J."/>
        </authorList>
    </citation>
    <scope>NUCLEOTIDE SEQUENCE</scope>
    <source>
        <strain evidence="1">M34</strain>
    </source>
</reference>
<name>A0A8H7W9D6_9HELO</name>
<keyword evidence="2" id="KW-1185">Reference proteome</keyword>